<dbReference type="EMBL" id="JWJG01000028">
    <property type="protein sequence ID" value="KIF82771.1"/>
    <property type="molecule type" value="Genomic_DNA"/>
</dbReference>
<dbReference type="SUPFAM" id="SSF46955">
    <property type="entry name" value="Putative DNA-binding domain"/>
    <property type="match status" value="1"/>
</dbReference>
<dbReference type="PANTHER" id="PTHR30204:SF98">
    <property type="entry name" value="HTH-TYPE TRANSCRIPTIONAL REGULATOR ADHR"/>
    <property type="match status" value="1"/>
</dbReference>
<keyword evidence="4" id="KW-1185">Reference proteome</keyword>
<comment type="caution">
    <text evidence="3">The sequence shown here is derived from an EMBL/GenBank/DDBJ whole genome shotgun (WGS) entry which is preliminary data.</text>
</comment>
<dbReference type="GO" id="GO:0003700">
    <property type="term" value="F:DNA-binding transcription factor activity"/>
    <property type="evidence" value="ECO:0007669"/>
    <property type="project" value="InterPro"/>
</dbReference>
<keyword evidence="1" id="KW-0238">DNA-binding</keyword>
<dbReference type="InterPro" id="IPR047057">
    <property type="entry name" value="MerR_fam"/>
</dbReference>
<proteinExistence type="predicted"/>
<dbReference type="PRINTS" id="PR00040">
    <property type="entry name" value="HTHMERR"/>
</dbReference>
<feature type="domain" description="HTH merR-type" evidence="2">
    <location>
        <begin position="8"/>
        <end position="77"/>
    </location>
</feature>
<evidence type="ECO:0000259" key="2">
    <source>
        <dbReference type="PROSITE" id="PS50937"/>
    </source>
</evidence>
<dbReference type="Proteomes" id="UP000031572">
    <property type="component" value="Unassembled WGS sequence"/>
</dbReference>
<dbReference type="OrthoDB" id="9808480at2"/>
<dbReference type="AlphaFoldDB" id="A0A0C2BXL7"/>
<name>A0A0C2BXL7_9BURK</name>
<protein>
    <submittedName>
        <fullName evidence="3">MerR family transcriptional regulator</fullName>
    </submittedName>
</protein>
<reference evidence="3 4" key="1">
    <citation type="submission" date="2014-12" db="EMBL/GenBank/DDBJ databases">
        <title>Denitrispirillum autotrophicum gen. nov., sp. nov., Denitrifying, Facultatively Autotrophic Bacteria Isolated from Rice Paddy Soil.</title>
        <authorList>
            <person name="Ishii S."/>
            <person name="Ashida N."/>
            <person name="Ohno H."/>
            <person name="Otsuka S."/>
            <person name="Yokota A."/>
            <person name="Senoo K."/>
        </authorList>
    </citation>
    <scope>NUCLEOTIDE SEQUENCE [LARGE SCALE GENOMIC DNA]</scope>
    <source>
        <strain evidence="3 4">TSA66</strain>
    </source>
</reference>
<dbReference type="InterPro" id="IPR000551">
    <property type="entry name" value="MerR-type_HTH_dom"/>
</dbReference>
<dbReference type="InterPro" id="IPR009061">
    <property type="entry name" value="DNA-bd_dom_put_sf"/>
</dbReference>
<dbReference type="Gene3D" id="1.10.1660.10">
    <property type="match status" value="1"/>
</dbReference>
<evidence type="ECO:0000313" key="4">
    <source>
        <dbReference type="Proteomes" id="UP000031572"/>
    </source>
</evidence>
<dbReference type="Pfam" id="PF13411">
    <property type="entry name" value="MerR_1"/>
    <property type="match status" value="1"/>
</dbReference>
<dbReference type="CDD" id="cd01109">
    <property type="entry name" value="HTH_YyaN"/>
    <property type="match status" value="1"/>
</dbReference>
<organism evidence="3 4">
    <name type="scientific">Noviherbaspirillum autotrophicum</name>
    <dbReference type="NCBI Taxonomy" id="709839"/>
    <lineage>
        <taxon>Bacteria</taxon>
        <taxon>Pseudomonadati</taxon>
        <taxon>Pseudomonadota</taxon>
        <taxon>Betaproteobacteria</taxon>
        <taxon>Burkholderiales</taxon>
        <taxon>Oxalobacteraceae</taxon>
        <taxon>Noviherbaspirillum</taxon>
    </lineage>
</organism>
<dbReference type="SMART" id="SM00422">
    <property type="entry name" value="HTH_MERR"/>
    <property type="match status" value="1"/>
</dbReference>
<dbReference type="GO" id="GO:0003677">
    <property type="term" value="F:DNA binding"/>
    <property type="evidence" value="ECO:0007669"/>
    <property type="project" value="UniProtKB-KW"/>
</dbReference>
<dbReference type="PROSITE" id="PS00552">
    <property type="entry name" value="HTH_MERR_1"/>
    <property type="match status" value="1"/>
</dbReference>
<dbReference type="STRING" id="709839.TSA66_21200"/>
<accession>A0A0C2BXL7</accession>
<evidence type="ECO:0000313" key="3">
    <source>
        <dbReference type="EMBL" id="KIF82771.1"/>
    </source>
</evidence>
<evidence type="ECO:0000256" key="1">
    <source>
        <dbReference type="ARBA" id="ARBA00023125"/>
    </source>
</evidence>
<gene>
    <name evidence="3" type="ORF">TSA66_21200</name>
</gene>
<dbReference type="PROSITE" id="PS50937">
    <property type="entry name" value="HTH_MERR_2"/>
    <property type="match status" value="1"/>
</dbReference>
<sequence>MGTVTSNFISIGELSGLTGLSAHTLRFYEKAGILRPVGRAANGHRRYRSDDVLWLEFVLRLKHTGMSLADIRRYAQLRVRGEETLPARLAMLQLHQERLVARMAELENCSSALDDKIRAYRKMIAAARKTKKREPGER</sequence>
<dbReference type="PANTHER" id="PTHR30204">
    <property type="entry name" value="REDOX-CYCLING DRUG-SENSING TRANSCRIPTIONAL ACTIVATOR SOXR"/>
    <property type="match status" value="1"/>
</dbReference>